<dbReference type="EMBL" id="JANBVN010000259">
    <property type="protein sequence ID" value="KAJ9130660.1"/>
    <property type="molecule type" value="Genomic_DNA"/>
</dbReference>
<reference evidence="1" key="1">
    <citation type="submission" date="2022-07" db="EMBL/GenBank/DDBJ databases">
        <title>Fungi with potential for degradation of polypropylene.</title>
        <authorList>
            <person name="Gostincar C."/>
        </authorList>
    </citation>
    <scope>NUCLEOTIDE SEQUENCE</scope>
    <source>
        <strain evidence="1">EXF-13287</strain>
    </source>
</reference>
<dbReference type="Proteomes" id="UP001174691">
    <property type="component" value="Unassembled WGS sequence"/>
</dbReference>
<keyword evidence="2" id="KW-1185">Reference proteome</keyword>
<sequence length="143" mass="16985">MAEMRWPSGVDEWSEAYESQLEIWLKAMEEQEEGAAFLHGLPLSAHMRESWETGRFWLNYAARKSWAFDAVFWNFLDERCVGARDSGFPDEELWRTKLDLLSCEEQQAMELFVRRKMEDSQERITADWEPAKPRGRLSELLFE</sequence>
<evidence type="ECO:0000313" key="2">
    <source>
        <dbReference type="Proteomes" id="UP001174691"/>
    </source>
</evidence>
<protein>
    <submittedName>
        <fullName evidence="1">Uncharacterized protein</fullName>
    </submittedName>
</protein>
<accession>A0AA38R2F6</accession>
<comment type="caution">
    <text evidence="1">The sequence shown here is derived from an EMBL/GenBank/DDBJ whole genome shotgun (WGS) entry which is preliminary data.</text>
</comment>
<proteinExistence type="predicted"/>
<name>A0AA38R2F6_9PEZI</name>
<evidence type="ECO:0000313" key="1">
    <source>
        <dbReference type="EMBL" id="KAJ9130660.1"/>
    </source>
</evidence>
<organism evidence="1 2">
    <name type="scientific">Coniochaeta hoffmannii</name>
    <dbReference type="NCBI Taxonomy" id="91930"/>
    <lineage>
        <taxon>Eukaryota</taxon>
        <taxon>Fungi</taxon>
        <taxon>Dikarya</taxon>
        <taxon>Ascomycota</taxon>
        <taxon>Pezizomycotina</taxon>
        <taxon>Sordariomycetes</taxon>
        <taxon>Sordariomycetidae</taxon>
        <taxon>Coniochaetales</taxon>
        <taxon>Coniochaetaceae</taxon>
        <taxon>Coniochaeta</taxon>
    </lineage>
</organism>
<dbReference type="AlphaFoldDB" id="A0AA38R2F6"/>
<gene>
    <name evidence="1" type="ORF">NKR19_g9806</name>
</gene>